<dbReference type="Proteomes" id="UP000215127">
    <property type="component" value="Chromosome 10"/>
</dbReference>
<keyword evidence="3" id="KW-1185">Reference proteome</keyword>
<accession>A0A1X7S578</accession>
<sequence length="106" mass="12248">MDEASNIADRPQTAQEHLMPQTTDAELEDPKAAGRTIRLRSYPRSLEVWHRRLGTDLKPKEMIEIASEVYIRTVSGIDGLRAVILEMILEHADKYFKEHADKKYLK</sequence>
<proteinExistence type="predicted"/>
<name>A0A1X7S578_ZYMT9</name>
<feature type="compositionally biased region" description="Polar residues" evidence="1">
    <location>
        <begin position="12"/>
        <end position="24"/>
    </location>
</feature>
<organism evidence="2 3">
    <name type="scientific">Zymoseptoria tritici (strain ST99CH_3D7)</name>
    <dbReference type="NCBI Taxonomy" id="1276538"/>
    <lineage>
        <taxon>Eukaryota</taxon>
        <taxon>Fungi</taxon>
        <taxon>Dikarya</taxon>
        <taxon>Ascomycota</taxon>
        <taxon>Pezizomycotina</taxon>
        <taxon>Dothideomycetes</taxon>
        <taxon>Dothideomycetidae</taxon>
        <taxon>Mycosphaerellales</taxon>
        <taxon>Mycosphaerellaceae</taxon>
        <taxon>Zymoseptoria</taxon>
    </lineage>
</organism>
<reference evidence="2 3" key="1">
    <citation type="submission" date="2016-06" db="EMBL/GenBank/DDBJ databases">
        <authorList>
            <person name="Kjaerup R.B."/>
            <person name="Dalgaard T.S."/>
            <person name="Juul-Madsen H.R."/>
        </authorList>
    </citation>
    <scope>NUCLEOTIDE SEQUENCE [LARGE SCALE GENOMIC DNA]</scope>
</reference>
<dbReference type="EMBL" id="LT853701">
    <property type="protein sequence ID" value="SMQ54822.1"/>
    <property type="molecule type" value="Genomic_DNA"/>
</dbReference>
<evidence type="ECO:0000313" key="3">
    <source>
        <dbReference type="Proteomes" id="UP000215127"/>
    </source>
</evidence>
<evidence type="ECO:0000313" key="2">
    <source>
        <dbReference type="EMBL" id="SMQ54822.1"/>
    </source>
</evidence>
<protein>
    <submittedName>
        <fullName evidence="2">Uncharacterized protein</fullName>
    </submittedName>
</protein>
<evidence type="ECO:0000256" key="1">
    <source>
        <dbReference type="SAM" id="MobiDB-lite"/>
    </source>
</evidence>
<dbReference type="AlphaFoldDB" id="A0A1X7S578"/>
<gene>
    <name evidence="2" type="ORF">ZT3D7_G9977</name>
</gene>
<feature type="region of interest" description="Disordered" evidence="1">
    <location>
        <begin position="1"/>
        <end position="34"/>
    </location>
</feature>